<protein>
    <submittedName>
        <fullName evidence="2">Uncharacterized protein</fullName>
    </submittedName>
</protein>
<evidence type="ECO:0000256" key="1">
    <source>
        <dbReference type="SAM" id="MobiDB-lite"/>
    </source>
</evidence>
<dbReference type="Gene3D" id="2.60.40.2700">
    <property type="match status" value="1"/>
</dbReference>
<reference evidence="2 3" key="1">
    <citation type="submission" date="2019-04" db="EMBL/GenBank/DDBJ databases">
        <title>Three New Species of Nocardioides, Nocardioides euryhalodurans sp. nov., Nocardioides seonyuensis sp. nov. and Nocardioides eburneoflavus sp. nov. Isolated from Soil.</title>
        <authorList>
            <person name="Roh S.G."/>
            <person name="Lee C."/>
            <person name="Kim M.-K."/>
            <person name="Kim S.B."/>
        </authorList>
    </citation>
    <scope>NUCLEOTIDE SEQUENCE [LARGE SCALE GENOMIC DNA]</scope>
    <source>
        <strain evidence="2 3">MMS17-SY213</strain>
    </source>
</reference>
<organism evidence="2 3">
    <name type="scientific">Nocardioides eburneiflavus</name>
    <dbReference type="NCBI Taxonomy" id="2518372"/>
    <lineage>
        <taxon>Bacteria</taxon>
        <taxon>Bacillati</taxon>
        <taxon>Actinomycetota</taxon>
        <taxon>Actinomycetes</taxon>
        <taxon>Propionibacteriales</taxon>
        <taxon>Nocardioidaceae</taxon>
        <taxon>Nocardioides</taxon>
    </lineage>
</organism>
<accession>A0A4Z1CMQ2</accession>
<dbReference type="Gene3D" id="2.60.40.10">
    <property type="entry name" value="Immunoglobulins"/>
    <property type="match status" value="2"/>
</dbReference>
<feature type="compositionally biased region" description="Polar residues" evidence="1">
    <location>
        <begin position="87"/>
        <end position="101"/>
    </location>
</feature>
<dbReference type="AlphaFoldDB" id="A0A4Z1CMQ2"/>
<gene>
    <name evidence="2" type="ORF">EXE59_16935</name>
</gene>
<comment type="caution">
    <text evidence="2">The sequence shown here is derived from an EMBL/GenBank/DDBJ whole genome shotgun (WGS) entry which is preliminary data.</text>
</comment>
<feature type="region of interest" description="Disordered" evidence="1">
    <location>
        <begin position="1"/>
        <end position="130"/>
    </location>
</feature>
<dbReference type="SUPFAM" id="SSF117074">
    <property type="entry name" value="Hypothetical protein PA1324"/>
    <property type="match status" value="1"/>
</dbReference>
<name>A0A4Z1CMQ2_9ACTN</name>
<dbReference type="Proteomes" id="UP000297496">
    <property type="component" value="Unassembled WGS sequence"/>
</dbReference>
<sequence>MSSVARPMPSRCGPGSRRPAGTGRGPGPPCSTTTHTRPPSGDRRSRSSGPASVSSRQGRARDRTGSPPATGRRGSGTDQRGVPGRWSDTTSGHHPIVSSTGPDARRRLPHGPGLVWSGLQPSVNASGTPCSVRTQRVRSCSDEPSREPPSYSRIAPRCDAVFGGIMNRYKKVAGGILALTVATTSTTLLAGPAEAAPPSRIKGVVTADGVPLPNVEVTTWALVAGAWVSMDSDVTGLDGKYNVGKLDDGAYRVRFDDLTGAYATEFHLDASRIEDAEDVQLVDGSGMQTLPDPDLQSAAHVLGTVTGGDGKAISGAEVTAYVVQGAAWASFRTVLTGADGTYDLGGLPGGDYTLGFRDPVSGVTEYWNDKEALGDAGTVTVPTSERHDAQLATPIAAPDPDLVPVPVPTPVTATDSPTTAAPTTAPTAGVTVLKKPRIRGYAKVGQRLRVTTGTWNPGKVRRTIKWFADGKRIKGATKNRLRLTGTLKGKRISARVTASAPGRTSLKVTTRRTKKVRA</sequence>
<feature type="compositionally biased region" description="Low complexity" evidence="1">
    <location>
        <begin position="47"/>
        <end position="56"/>
    </location>
</feature>
<evidence type="ECO:0000313" key="2">
    <source>
        <dbReference type="EMBL" id="TGN65459.1"/>
    </source>
</evidence>
<dbReference type="Pfam" id="PF13620">
    <property type="entry name" value="CarboxypepD_reg"/>
    <property type="match status" value="1"/>
</dbReference>
<dbReference type="GO" id="GO:0005975">
    <property type="term" value="P:carbohydrate metabolic process"/>
    <property type="evidence" value="ECO:0007669"/>
    <property type="project" value="UniProtKB-ARBA"/>
</dbReference>
<dbReference type="EMBL" id="SRRO01000001">
    <property type="protein sequence ID" value="TGN65459.1"/>
    <property type="molecule type" value="Genomic_DNA"/>
</dbReference>
<evidence type="ECO:0000313" key="3">
    <source>
        <dbReference type="Proteomes" id="UP000297496"/>
    </source>
</evidence>
<keyword evidence="3" id="KW-1185">Reference proteome</keyword>
<dbReference type="OrthoDB" id="5113267at2"/>
<dbReference type="InterPro" id="IPR013783">
    <property type="entry name" value="Ig-like_fold"/>
</dbReference>
<feature type="compositionally biased region" description="Polar residues" evidence="1">
    <location>
        <begin position="119"/>
        <end position="130"/>
    </location>
</feature>
<proteinExistence type="predicted"/>